<keyword evidence="2 8" id="KW-0813">Transport</keyword>
<proteinExistence type="inferred from homology"/>
<evidence type="ECO:0000256" key="6">
    <source>
        <dbReference type="ARBA" id="ARBA00022989"/>
    </source>
</evidence>
<evidence type="ECO:0000256" key="7">
    <source>
        <dbReference type="ARBA" id="ARBA00023136"/>
    </source>
</evidence>
<feature type="transmembrane region" description="Helical" evidence="8">
    <location>
        <begin position="323"/>
        <end position="345"/>
    </location>
</feature>
<evidence type="ECO:0000256" key="4">
    <source>
        <dbReference type="ARBA" id="ARBA00022519"/>
    </source>
</evidence>
<evidence type="ECO:0000313" key="11">
    <source>
        <dbReference type="Proteomes" id="UP000181903"/>
    </source>
</evidence>
<organism evidence="10 11">
    <name type="scientific">Pseudomonas poae</name>
    <dbReference type="NCBI Taxonomy" id="200451"/>
    <lineage>
        <taxon>Bacteria</taxon>
        <taxon>Pseudomonadati</taxon>
        <taxon>Pseudomonadota</taxon>
        <taxon>Gammaproteobacteria</taxon>
        <taxon>Pseudomonadales</taxon>
        <taxon>Pseudomonadaceae</taxon>
        <taxon>Pseudomonas</taxon>
    </lineage>
</organism>
<dbReference type="RefSeq" id="WP_060548496.1">
    <property type="nucleotide sequence ID" value="NZ_JBDLMF010000037.1"/>
</dbReference>
<feature type="transmembrane region" description="Helical" evidence="8">
    <location>
        <begin position="128"/>
        <end position="152"/>
    </location>
</feature>
<dbReference type="SUPFAM" id="SSF161098">
    <property type="entry name" value="MetI-like"/>
    <property type="match status" value="2"/>
</dbReference>
<dbReference type="InterPro" id="IPR035906">
    <property type="entry name" value="MetI-like_sf"/>
</dbReference>
<evidence type="ECO:0000256" key="2">
    <source>
        <dbReference type="ARBA" id="ARBA00022448"/>
    </source>
</evidence>
<feature type="transmembrane region" description="Helical" evidence="8">
    <location>
        <begin position="229"/>
        <end position="248"/>
    </location>
</feature>
<feature type="transmembrane region" description="Helical" evidence="8">
    <location>
        <begin position="357"/>
        <end position="379"/>
    </location>
</feature>
<feature type="transmembrane region" description="Helical" evidence="8">
    <location>
        <begin position="433"/>
        <end position="455"/>
    </location>
</feature>
<keyword evidence="3" id="KW-1003">Cell membrane</keyword>
<keyword evidence="4" id="KW-0997">Cell inner membrane</keyword>
<keyword evidence="7 8" id="KW-0472">Membrane</keyword>
<keyword evidence="6 8" id="KW-1133">Transmembrane helix</keyword>
<dbReference type="PANTHER" id="PTHR43357">
    <property type="entry name" value="INNER MEMBRANE ABC TRANSPORTER PERMEASE PROTEIN YDCV"/>
    <property type="match status" value="1"/>
</dbReference>
<feature type="transmembrane region" description="Helical" evidence="8">
    <location>
        <begin position="173"/>
        <end position="199"/>
    </location>
</feature>
<keyword evidence="5 8" id="KW-0812">Transmembrane</keyword>
<dbReference type="Proteomes" id="UP000181903">
    <property type="component" value="Chromosome I"/>
</dbReference>
<dbReference type="CDD" id="cd06261">
    <property type="entry name" value="TM_PBP2"/>
    <property type="match status" value="2"/>
</dbReference>
<feature type="transmembrane region" description="Helical" evidence="8">
    <location>
        <begin position="488"/>
        <end position="509"/>
    </location>
</feature>
<keyword evidence="11" id="KW-1185">Reference proteome</keyword>
<feature type="transmembrane region" description="Helical" evidence="8">
    <location>
        <begin position="281"/>
        <end position="303"/>
    </location>
</feature>
<evidence type="ECO:0000256" key="1">
    <source>
        <dbReference type="ARBA" id="ARBA00004429"/>
    </source>
</evidence>
<feature type="domain" description="ABC transmembrane type-1" evidence="9">
    <location>
        <begin position="319"/>
        <end position="510"/>
    </location>
</feature>
<accession>A0ABY0RIH9</accession>
<comment type="subcellular location">
    <subcellularLocation>
        <location evidence="1">Cell inner membrane</location>
        <topology evidence="1">Multi-pass membrane protein</topology>
    </subcellularLocation>
    <subcellularLocation>
        <location evidence="8">Cell membrane</location>
        <topology evidence="8">Multi-pass membrane protein</topology>
    </subcellularLocation>
</comment>
<feature type="transmembrane region" description="Helical" evidence="8">
    <location>
        <begin position="67"/>
        <end position="89"/>
    </location>
</feature>
<name>A0ABY0RIH9_9PSED</name>
<feature type="transmembrane region" description="Helical" evidence="8">
    <location>
        <begin position="101"/>
        <end position="122"/>
    </location>
</feature>
<evidence type="ECO:0000256" key="5">
    <source>
        <dbReference type="ARBA" id="ARBA00022692"/>
    </source>
</evidence>
<feature type="transmembrane region" description="Helical" evidence="8">
    <location>
        <begin position="385"/>
        <end position="404"/>
    </location>
</feature>
<comment type="similarity">
    <text evidence="8">Belongs to the binding-protein-dependent transport system permease family.</text>
</comment>
<feature type="domain" description="ABC transmembrane type-1" evidence="9">
    <location>
        <begin position="64"/>
        <end position="245"/>
    </location>
</feature>
<dbReference type="PROSITE" id="PS50928">
    <property type="entry name" value="ABC_TM1"/>
    <property type="match status" value="2"/>
</dbReference>
<dbReference type="InterPro" id="IPR000515">
    <property type="entry name" value="MetI-like"/>
</dbReference>
<reference evidence="10 11" key="1">
    <citation type="submission" date="2016-10" db="EMBL/GenBank/DDBJ databases">
        <authorList>
            <person name="Varghese N."/>
            <person name="Submissions S."/>
        </authorList>
    </citation>
    <scope>NUCLEOTIDE SEQUENCE [LARGE SCALE GENOMIC DNA]</scope>
    <source>
        <strain evidence="10 11">BS2776</strain>
    </source>
</reference>
<protein>
    <submittedName>
        <fullName evidence="10">Iron(III) transport system permease protein</fullName>
    </submittedName>
</protein>
<dbReference type="EMBL" id="LT629706">
    <property type="protein sequence ID" value="SDO13910.1"/>
    <property type="molecule type" value="Genomic_DNA"/>
</dbReference>
<sequence length="517" mass="55618">MSPSLSASRLMPRRKRPSIWLLLPVLLLVGLSLLPLVYVGLKAWQAGWAQALHLLWRPYVFGLLRNTLALMVGVTVACGVIGLSLAWLLERSNLPGRRIWGVILCLPFAVPAFVSSFTWVSLSASFEGLGGAILVMTLSKYPLVFLPVAATLRNLDPSLEESARTLGMNRWRVFVRVTLPLLWPSLLAGALLIALHMLVEFGALSIIGLQTFTTAIYQQFELEFSNANAAMLSAVLLVMCLTLLWLELRVRGKGRHVRIGQGAARHAGQVKLGQWAPLGQLYCLALAVIGSGIPLGMLGYWLAVGSSAAFPLTDIGEALLSSLALSLGGAALCLVLAVPVGLLVVRYKGQLAIWAERLPYLLHALPGLVIALTLVYFALHYVPALYQTSALLLIAYALLFLPLAQAPIRTALNKAAPQLEEAARTLGASSFSAFCRVTLPIIFPALGAAFALVFLDAMKELTATLLLSPTGLNTLATAVWAHTSNIEFAAAAPYAALLILVSGLPVYLLTTRMYLSR</sequence>
<evidence type="ECO:0000313" key="10">
    <source>
        <dbReference type="EMBL" id="SDO13910.1"/>
    </source>
</evidence>
<dbReference type="PANTHER" id="PTHR43357:SF3">
    <property type="entry name" value="FE(3+)-TRANSPORT SYSTEM PERMEASE PROTEIN FBPB 2"/>
    <property type="match status" value="1"/>
</dbReference>
<dbReference type="Pfam" id="PF00528">
    <property type="entry name" value="BPD_transp_1"/>
    <property type="match status" value="2"/>
</dbReference>
<evidence type="ECO:0000256" key="8">
    <source>
        <dbReference type="RuleBase" id="RU363032"/>
    </source>
</evidence>
<gene>
    <name evidence="10" type="ORF">SAMN04490208_2704</name>
</gene>
<evidence type="ECO:0000259" key="9">
    <source>
        <dbReference type="PROSITE" id="PS50928"/>
    </source>
</evidence>
<evidence type="ECO:0000256" key="3">
    <source>
        <dbReference type="ARBA" id="ARBA00022475"/>
    </source>
</evidence>
<dbReference type="Gene3D" id="1.10.3720.10">
    <property type="entry name" value="MetI-like"/>
    <property type="match status" value="2"/>
</dbReference>